<keyword evidence="6 8" id="KW-0460">Magnesium</keyword>
<dbReference type="GO" id="GO:0000287">
    <property type="term" value="F:magnesium ion binding"/>
    <property type="evidence" value="ECO:0007669"/>
    <property type="project" value="UniProtKB-UniRule"/>
</dbReference>
<dbReference type="Pfam" id="PF00013">
    <property type="entry name" value="KH_1"/>
    <property type="match status" value="1"/>
</dbReference>
<dbReference type="InterPro" id="IPR012162">
    <property type="entry name" value="PNPase"/>
</dbReference>
<evidence type="ECO:0000313" key="12">
    <source>
        <dbReference type="Proteomes" id="UP000192906"/>
    </source>
</evidence>
<dbReference type="SUPFAM" id="SSF54791">
    <property type="entry name" value="Eukaryotic type KH-domain (KH-domain type I)"/>
    <property type="match status" value="1"/>
</dbReference>
<evidence type="ECO:0000256" key="6">
    <source>
        <dbReference type="ARBA" id="ARBA00022842"/>
    </source>
</evidence>
<proteinExistence type="inferred from homology"/>
<dbReference type="PANTHER" id="PTHR11252">
    <property type="entry name" value="POLYRIBONUCLEOTIDE NUCLEOTIDYLTRANSFERASE"/>
    <property type="match status" value="1"/>
</dbReference>
<sequence length="739" mass="80698">MLVPLDKIEVKGQVGALDIKLETGRMANQTNGTVWIQSGGTVVLVTVVSMASSEPRDFFPLTCNYLEKTYAAGRIPGGYFRREVGRPSDRETLVSRLMDRPIRPMFPKSFCDEVQIIATVLSADEHTNPDVLAMTGASAALHISDLPFNGPVAAARIGMVNNQFVLYPTYKGAEEDSTLNLVFAATRDAVIMVEGSSQFLAENTIAEALEWGHEQLAPMFDIQDALREKVGKPKIEVAEAVKDEEVITLVTEKFTADLDAALTIPEKLIRRAAKSDIKGQAVKFIDETFPEDPKRAKAVGDAMSALEKKIVRKRIVEKGLRIDGRDLTTVRNLSMEVGTLPMTHGSALFRRGETAALAVCTLGSSRDEQRFETLTGEDSKRFMLHYNFPPYCVGEAKFLRAPSRREIGHGTLAERALTPVLPSPDAFPFTMRVVSEVMDSNGSSSMATVCGTTLSLMDAGVPISAPVAGIAMGLCKEGDEYFVLTDILGDEDALGDMDFKVAGTAEGITAIQMDIKISGIPADVLRKALSQAKDARLLILEDMTKVIAAPRAQLSNRAPQMEVLHINPEKIRDLIGPGGKNIKAITAETSADIDIEDSGKVSIFAPTLESLKKTVEMVQYYDQTAELGKNYVGTVKKILEIGAIVEILPGLEGLLHVSQIDVERIENVTDVVQLGQEITVKVVEVQPNGRIRLSRKAWLMEQAGQDVDLDRFKMPSGGPRREGSRDGGRRDSRDSRPRR</sequence>
<evidence type="ECO:0000256" key="4">
    <source>
        <dbReference type="ARBA" id="ARBA00022695"/>
    </source>
</evidence>
<dbReference type="GO" id="GO:0004654">
    <property type="term" value="F:polyribonucleotide nucleotidyltransferase activity"/>
    <property type="evidence" value="ECO:0007669"/>
    <property type="project" value="UniProtKB-UniRule"/>
</dbReference>
<feature type="domain" description="S1 motif" evidence="10">
    <location>
        <begin position="628"/>
        <end position="696"/>
    </location>
</feature>
<feature type="binding site" evidence="8">
    <location>
        <position position="492"/>
    </location>
    <ligand>
        <name>Mg(2+)</name>
        <dbReference type="ChEBI" id="CHEBI:18420"/>
    </ligand>
</feature>
<dbReference type="InterPro" id="IPR036345">
    <property type="entry name" value="ExoRNase_PH_dom2_sf"/>
</dbReference>
<dbReference type="Pfam" id="PF01138">
    <property type="entry name" value="RNase_PH"/>
    <property type="match status" value="2"/>
</dbReference>
<keyword evidence="4 8" id="KW-0548">Nucleotidyltransferase</keyword>
<dbReference type="Gene3D" id="3.30.1370.10">
    <property type="entry name" value="K Homology domain, type 1"/>
    <property type="match status" value="1"/>
</dbReference>
<dbReference type="PROSITE" id="PS50126">
    <property type="entry name" value="S1"/>
    <property type="match status" value="1"/>
</dbReference>
<evidence type="ECO:0000256" key="9">
    <source>
        <dbReference type="SAM" id="MobiDB-lite"/>
    </source>
</evidence>
<dbReference type="SMART" id="SM00322">
    <property type="entry name" value="KH"/>
    <property type="match status" value="1"/>
</dbReference>
<dbReference type="InterPro" id="IPR012340">
    <property type="entry name" value="NA-bd_OB-fold"/>
</dbReference>
<evidence type="ECO:0000313" key="11">
    <source>
        <dbReference type="EMBL" id="SMF19434.1"/>
    </source>
</evidence>
<dbReference type="CDD" id="cd11364">
    <property type="entry name" value="RNase_PH_PNPase_2"/>
    <property type="match status" value="1"/>
</dbReference>
<dbReference type="InterPro" id="IPR036612">
    <property type="entry name" value="KH_dom_type_1_sf"/>
</dbReference>
<dbReference type="CDD" id="cd02393">
    <property type="entry name" value="KH-I_PNPase"/>
    <property type="match status" value="1"/>
</dbReference>
<dbReference type="PIRSF" id="PIRSF005499">
    <property type="entry name" value="PNPase"/>
    <property type="match status" value="1"/>
</dbReference>
<comment type="catalytic activity">
    <reaction evidence="8">
        <text>RNA(n+1) + phosphate = RNA(n) + a ribonucleoside 5'-diphosphate</text>
        <dbReference type="Rhea" id="RHEA:22096"/>
        <dbReference type="Rhea" id="RHEA-COMP:14527"/>
        <dbReference type="Rhea" id="RHEA-COMP:17342"/>
        <dbReference type="ChEBI" id="CHEBI:43474"/>
        <dbReference type="ChEBI" id="CHEBI:57930"/>
        <dbReference type="ChEBI" id="CHEBI:140395"/>
        <dbReference type="EC" id="2.7.7.8"/>
    </reaction>
</comment>
<accession>A0A1X7DPZ9</accession>
<dbReference type="GO" id="GO:0005829">
    <property type="term" value="C:cytosol"/>
    <property type="evidence" value="ECO:0007669"/>
    <property type="project" value="UniProtKB-ARBA"/>
</dbReference>
<dbReference type="EC" id="2.7.7.8" evidence="8"/>
<dbReference type="Pfam" id="PF03726">
    <property type="entry name" value="PNPase"/>
    <property type="match status" value="1"/>
</dbReference>
<gene>
    <name evidence="8" type="primary">pnp</name>
    <name evidence="11" type="ORF">SAMN06295933_2178</name>
</gene>
<feature type="binding site" evidence="8">
    <location>
        <position position="498"/>
    </location>
    <ligand>
        <name>Mg(2+)</name>
        <dbReference type="ChEBI" id="CHEBI:18420"/>
    </ligand>
</feature>
<dbReference type="InterPro" id="IPR027408">
    <property type="entry name" value="PNPase/RNase_PH_dom_sf"/>
</dbReference>
<dbReference type="Pfam" id="PF03725">
    <property type="entry name" value="RNase_PH_C"/>
    <property type="match status" value="1"/>
</dbReference>
<evidence type="ECO:0000256" key="8">
    <source>
        <dbReference type="HAMAP-Rule" id="MF_01595"/>
    </source>
</evidence>
<comment type="cofactor">
    <cofactor evidence="8">
        <name>Mg(2+)</name>
        <dbReference type="ChEBI" id="CHEBI:18420"/>
    </cofactor>
</comment>
<dbReference type="SUPFAM" id="SSF54211">
    <property type="entry name" value="Ribosomal protein S5 domain 2-like"/>
    <property type="match status" value="2"/>
</dbReference>
<evidence type="ECO:0000256" key="3">
    <source>
        <dbReference type="ARBA" id="ARBA00022679"/>
    </source>
</evidence>
<dbReference type="InterPro" id="IPR015847">
    <property type="entry name" value="ExoRNase_PH_dom2"/>
</dbReference>
<keyword evidence="12" id="KW-1185">Reference proteome</keyword>
<dbReference type="FunFam" id="3.30.230.70:FF:000002">
    <property type="entry name" value="Polyribonucleotide nucleotidyltransferase"/>
    <property type="match status" value="1"/>
</dbReference>
<dbReference type="Gene3D" id="2.40.50.140">
    <property type="entry name" value="Nucleic acid-binding proteins"/>
    <property type="match status" value="1"/>
</dbReference>
<keyword evidence="2 8" id="KW-0963">Cytoplasm</keyword>
<organism evidence="11 12">
    <name type="scientific">Desulfovibrio gilichinskyi</name>
    <dbReference type="NCBI Taxonomy" id="1519643"/>
    <lineage>
        <taxon>Bacteria</taxon>
        <taxon>Pseudomonadati</taxon>
        <taxon>Thermodesulfobacteriota</taxon>
        <taxon>Desulfovibrionia</taxon>
        <taxon>Desulfovibrionales</taxon>
        <taxon>Desulfovibrionaceae</taxon>
        <taxon>Desulfovibrio</taxon>
    </lineage>
</organism>
<name>A0A1X7DPZ9_9BACT</name>
<dbReference type="InterPro" id="IPR015848">
    <property type="entry name" value="PNPase_PH_RNA-bd_bac/org-type"/>
</dbReference>
<evidence type="ECO:0000256" key="2">
    <source>
        <dbReference type="ARBA" id="ARBA00022490"/>
    </source>
</evidence>
<evidence type="ECO:0000256" key="1">
    <source>
        <dbReference type="ARBA" id="ARBA00007404"/>
    </source>
</evidence>
<comment type="similarity">
    <text evidence="1 8">Belongs to the polyribonucleotide nucleotidyltransferase family.</text>
</comment>
<dbReference type="GO" id="GO:0003723">
    <property type="term" value="F:RNA binding"/>
    <property type="evidence" value="ECO:0007669"/>
    <property type="project" value="UniProtKB-UniRule"/>
</dbReference>
<dbReference type="STRING" id="1519643.SAMN06295933_2178"/>
<dbReference type="SUPFAM" id="SSF50249">
    <property type="entry name" value="Nucleic acid-binding proteins"/>
    <property type="match status" value="1"/>
</dbReference>
<evidence type="ECO:0000256" key="7">
    <source>
        <dbReference type="ARBA" id="ARBA00022884"/>
    </source>
</evidence>
<dbReference type="NCBIfam" id="NF008805">
    <property type="entry name" value="PRK11824.1"/>
    <property type="match status" value="1"/>
</dbReference>
<dbReference type="FunFam" id="3.30.1370.10:FF:000001">
    <property type="entry name" value="Polyribonucleotide nucleotidyltransferase"/>
    <property type="match status" value="1"/>
</dbReference>
<dbReference type="CDD" id="cd04472">
    <property type="entry name" value="S1_PNPase"/>
    <property type="match status" value="1"/>
</dbReference>
<reference evidence="12" key="1">
    <citation type="submission" date="2017-04" db="EMBL/GenBank/DDBJ databases">
        <authorList>
            <person name="Varghese N."/>
            <person name="Submissions S."/>
        </authorList>
    </citation>
    <scope>NUCLEOTIDE SEQUENCE [LARGE SCALE GENOMIC DNA]</scope>
    <source>
        <strain evidence="12">K3S</strain>
    </source>
</reference>
<evidence type="ECO:0000259" key="10">
    <source>
        <dbReference type="PROSITE" id="PS50126"/>
    </source>
</evidence>
<dbReference type="Pfam" id="PF00575">
    <property type="entry name" value="S1"/>
    <property type="match status" value="1"/>
</dbReference>
<evidence type="ECO:0000256" key="5">
    <source>
        <dbReference type="ARBA" id="ARBA00022723"/>
    </source>
</evidence>
<dbReference type="Gene3D" id="3.30.230.70">
    <property type="entry name" value="GHMP Kinase, N-terminal domain"/>
    <property type="match status" value="2"/>
</dbReference>
<protein>
    <recommendedName>
        <fullName evidence="8">Polyribonucleotide nucleotidyltransferase</fullName>
        <ecNumber evidence="8">2.7.7.8</ecNumber>
    </recommendedName>
    <alternativeName>
        <fullName evidence="8">Polynucleotide phosphorylase</fullName>
        <shortName evidence="8">PNPase</shortName>
    </alternativeName>
</protein>
<dbReference type="SUPFAM" id="SSF55666">
    <property type="entry name" value="Ribonuclease PH domain 2-like"/>
    <property type="match status" value="2"/>
</dbReference>
<dbReference type="InterPro" id="IPR001247">
    <property type="entry name" value="ExoRNase_PH_dom1"/>
</dbReference>
<dbReference type="InterPro" id="IPR036456">
    <property type="entry name" value="PNPase_PH_RNA-bd_sf"/>
</dbReference>
<dbReference type="EMBL" id="FWZU01000003">
    <property type="protein sequence ID" value="SMF19434.1"/>
    <property type="molecule type" value="Genomic_DNA"/>
</dbReference>
<keyword evidence="3 8" id="KW-0808">Transferase</keyword>
<dbReference type="SUPFAM" id="SSF46915">
    <property type="entry name" value="Polynucleotide phosphorylase/guanosine pentaphosphate synthase (PNPase/GPSI), domain 3"/>
    <property type="match status" value="1"/>
</dbReference>
<dbReference type="NCBIfam" id="TIGR03591">
    <property type="entry name" value="polynuc_phos"/>
    <property type="match status" value="1"/>
</dbReference>
<dbReference type="GO" id="GO:0006402">
    <property type="term" value="P:mRNA catabolic process"/>
    <property type="evidence" value="ECO:0007669"/>
    <property type="project" value="UniProtKB-UniRule"/>
</dbReference>
<dbReference type="InterPro" id="IPR003029">
    <property type="entry name" value="S1_domain"/>
</dbReference>
<comment type="function">
    <text evidence="8">Involved in mRNA degradation. Catalyzes the phosphorolysis of single-stranded polyribonucleotides processively in the 3'- to 5'-direction.</text>
</comment>
<dbReference type="OrthoDB" id="9804305at2"/>
<dbReference type="RefSeq" id="WP_085102059.1">
    <property type="nucleotide sequence ID" value="NZ_FWZU01000003.1"/>
</dbReference>
<dbReference type="InterPro" id="IPR020568">
    <property type="entry name" value="Ribosomal_Su5_D2-typ_SF"/>
</dbReference>
<dbReference type="Proteomes" id="UP000192906">
    <property type="component" value="Unassembled WGS sequence"/>
</dbReference>
<feature type="region of interest" description="Disordered" evidence="9">
    <location>
        <begin position="709"/>
        <end position="739"/>
    </location>
</feature>
<keyword evidence="5 8" id="KW-0479">Metal-binding</keyword>
<dbReference type="FunFam" id="3.30.230.70:FF:000001">
    <property type="entry name" value="Polyribonucleotide nucleotidyltransferase"/>
    <property type="match status" value="1"/>
</dbReference>
<dbReference type="PROSITE" id="PS50084">
    <property type="entry name" value="KH_TYPE_1"/>
    <property type="match status" value="1"/>
</dbReference>
<comment type="subcellular location">
    <subcellularLocation>
        <location evidence="8">Cytoplasm</location>
    </subcellularLocation>
</comment>
<dbReference type="SMART" id="SM00316">
    <property type="entry name" value="S1"/>
    <property type="match status" value="1"/>
</dbReference>
<dbReference type="HAMAP" id="MF_01595">
    <property type="entry name" value="PNPase"/>
    <property type="match status" value="1"/>
</dbReference>
<dbReference type="GO" id="GO:0006396">
    <property type="term" value="P:RNA processing"/>
    <property type="evidence" value="ECO:0007669"/>
    <property type="project" value="InterPro"/>
</dbReference>
<dbReference type="GO" id="GO:0000175">
    <property type="term" value="F:3'-5'-RNA exonuclease activity"/>
    <property type="evidence" value="ECO:0007669"/>
    <property type="project" value="TreeGrafter"/>
</dbReference>
<dbReference type="InterPro" id="IPR004088">
    <property type="entry name" value="KH_dom_type_1"/>
</dbReference>
<dbReference type="InterPro" id="IPR004087">
    <property type="entry name" value="KH_dom"/>
</dbReference>
<dbReference type="AlphaFoldDB" id="A0A1X7DPZ9"/>
<dbReference type="PANTHER" id="PTHR11252:SF0">
    <property type="entry name" value="POLYRIBONUCLEOTIDE NUCLEOTIDYLTRANSFERASE 1, MITOCHONDRIAL"/>
    <property type="match status" value="1"/>
</dbReference>
<keyword evidence="7 8" id="KW-0694">RNA-binding</keyword>